<gene>
    <name evidence="2" type="primary">Acey_s0071.g537</name>
    <name evidence="2" type="ORF">Y032_0071g537</name>
</gene>
<keyword evidence="1" id="KW-0812">Transmembrane</keyword>
<evidence type="ECO:0000313" key="2">
    <source>
        <dbReference type="EMBL" id="EYC07225.1"/>
    </source>
</evidence>
<evidence type="ECO:0000256" key="1">
    <source>
        <dbReference type="SAM" id="Phobius"/>
    </source>
</evidence>
<sequence length="425" mass="48917">MELRFSRTQGARDATALLAHGRVFAVAATHRVFLIVNQFFDSSHRIGQKTREDLMNCYYGANSTVSGAVASPASRVREKRTSFDAYLMLFSPLTLLFARIFASMLFRKNSLTVNALQKYNIKKSAQPVEHVVTKVLNEGVATTFMPKESVDKDGEAVLKVVQRFRKQPQEWPMEEQPFGIIERTFVGKTMHPVGYQVELRPERGFVNMVPFGFMMIRHFFRKVRAKGNYELFKATGIFDEKEVRAGTKRVFEVISQHAYKDNMKELVAKNVCGEDLIRRFEAASCNMSDRQRELLNVTEQDVYAIAPGVLGPFQLIRPLLRNKEPFISYSLLCCAFYKKQVLFDAVGALLVPTEIFHNHLCYCQKLCVYDYNRVKQEKGLELEVIYAVNNFRGVWVMMRQNRVVSPRPPAPTFPHSHSNFHEQVW</sequence>
<reference evidence="3" key="1">
    <citation type="journal article" date="2015" name="Nat. Genet.">
        <title>The genome and transcriptome of the zoonotic hookworm Ancylostoma ceylanicum identify infection-specific gene families.</title>
        <authorList>
            <person name="Schwarz E.M."/>
            <person name="Hu Y."/>
            <person name="Antoshechkin I."/>
            <person name="Miller M.M."/>
            <person name="Sternberg P.W."/>
            <person name="Aroian R.V."/>
        </authorList>
    </citation>
    <scope>NUCLEOTIDE SEQUENCE</scope>
    <source>
        <strain evidence="3">HY135</strain>
    </source>
</reference>
<evidence type="ECO:0000313" key="3">
    <source>
        <dbReference type="Proteomes" id="UP000024635"/>
    </source>
</evidence>
<dbReference type="AlphaFoldDB" id="A0A016TWN5"/>
<proteinExistence type="predicted"/>
<accession>A0A016TWN5</accession>
<keyword evidence="3" id="KW-1185">Reference proteome</keyword>
<comment type="caution">
    <text evidence="2">The sequence shown here is derived from an EMBL/GenBank/DDBJ whole genome shotgun (WGS) entry which is preliminary data.</text>
</comment>
<name>A0A016TWN5_9BILA</name>
<dbReference type="EMBL" id="JARK01001407">
    <property type="protein sequence ID" value="EYC07225.1"/>
    <property type="molecule type" value="Genomic_DNA"/>
</dbReference>
<protein>
    <submittedName>
        <fullName evidence="2">Uncharacterized protein</fullName>
    </submittedName>
</protein>
<keyword evidence="1" id="KW-0472">Membrane</keyword>
<organism evidence="2 3">
    <name type="scientific">Ancylostoma ceylanicum</name>
    <dbReference type="NCBI Taxonomy" id="53326"/>
    <lineage>
        <taxon>Eukaryota</taxon>
        <taxon>Metazoa</taxon>
        <taxon>Ecdysozoa</taxon>
        <taxon>Nematoda</taxon>
        <taxon>Chromadorea</taxon>
        <taxon>Rhabditida</taxon>
        <taxon>Rhabditina</taxon>
        <taxon>Rhabditomorpha</taxon>
        <taxon>Strongyloidea</taxon>
        <taxon>Ancylostomatidae</taxon>
        <taxon>Ancylostomatinae</taxon>
        <taxon>Ancylostoma</taxon>
    </lineage>
</organism>
<dbReference type="Proteomes" id="UP000024635">
    <property type="component" value="Unassembled WGS sequence"/>
</dbReference>
<dbReference type="OrthoDB" id="5774191at2759"/>
<feature type="transmembrane region" description="Helical" evidence="1">
    <location>
        <begin position="85"/>
        <end position="106"/>
    </location>
</feature>
<keyword evidence="1" id="KW-1133">Transmembrane helix</keyword>